<evidence type="ECO:0000256" key="4">
    <source>
        <dbReference type="ARBA" id="ARBA00022723"/>
    </source>
</evidence>
<comment type="similarity">
    <text evidence="2">Belongs to the MsrB Met sulfoxide reductase family.</text>
</comment>
<dbReference type="Proteomes" id="UP000231263">
    <property type="component" value="Unassembled WGS sequence"/>
</dbReference>
<dbReference type="GO" id="GO:0005737">
    <property type="term" value="C:cytoplasm"/>
    <property type="evidence" value="ECO:0007669"/>
    <property type="project" value="TreeGrafter"/>
</dbReference>
<evidence type="ECO:0000313" key="10">
    <source>
        <dbReference type="Proteomes" id="UP000231263"/>
    </source>
</evidence>
<keyword evidence="4" id="KW-0479">Metal-binding</keyword>
<accession>A0A2M7XF81</accession>
<comment type="catalytic activity">
    <reaction evidence="7">
        <text>L-methionyl-[protein] + [thioredoxin]-disulfide + H2O = L-methionyl-(R)-S-oxide-[protein] + [thioredoxin]-dithiol</text>
        <dbReference type="Rhea" id="RHEA:24164"/>
        <dbReference type="Rhea" id="RHEA-COMP:10698"/>
        <dbReference type="Rhea" id="RHEA-COMP:10700"/>
        <dbReference type="Rhea" id="RHEA-COMP:12313"/>
        <dbReference type="Rhea" id="RHEA-COMP:12314"/>
        <dbReference type="ChEBI" id="CHEBI:15377"/>
        <dbReference type="ChEBI" id="CHEBI:16044"/>
        <dbReference type="ChEBI" id="CHEBI:29950"/>
        <dbReference type="ChEBI" id="CHEBI:45764"/>
        <dbReference type="ChEBI" id="CHEBI:50058"/>
        <dbReference type="EC" id="1.8.4.12"/>
    </reaction>
</comment>
<dbReference type="FunFam" id="2.170.150.20:FF:000001">
    <property type="entry name" value="Peptide methionine sulfoxide reductase MsrB"/>
    <property type="match status" value="1"/>
</dbReference>
<dbReference type="PANTHER" id="PTHR10173">
    <property type="entry name" value="METHIONINE SULFOXIDE REDUCTASE"/>
    <property type="match status" value="1"/>
</dbReference>
<comment type="cofactor">
    <cofactor evidence="1">
        <name>Zn(2+)</name>
        <dbReference type="ChEBI" id="CHEBI:29105"/>
    </cofactor>
</comment>
<dbReference type="SUPFAM" id="SSF51316">
    <property type="entry name" value="Mss4-like"/>
    <property type="match status" value="1"/>
</dbReference>
<dbReference type="InterPro" id="IPR011057">
    <property type="entry name" value="Mss4-like_sf"/>
</dbReference>
<dbReference type="PANTHER" id="PTHR10173:SF52">
    <property type="entry name" value="METHIONINE-R-SULFOXIDE REDUCTASE B1"/>
    <property type="match status" value="1"/>
</dbReference>
<evidence type="ECO:0000256" key="2">
    <source>
        <dbReference type="ARBA" id="ARBA00007174"/>
    </source>
</evidence>
<dbReference type="GO" id="GO:0046872">
    <property type="term" value="F:metal ion binding"/>
    <property type="evidence" value="ECO:0007669"/>
    <property type="project" value="UniProtKB-KW"/>
</dbReference>
<evidence type="ECO:0000256" key="7">
    <source>
        <dbReference type="ARBA" id="ARBA00048488"/>
    </source>
</evidence>
<dbReference type="InterPro" id="IPR002579">
    <property type="entry name" value="Met_Sox_Rdtase_MsrB_dom"/>
</dbReference>
<keyword evidence="6" id="KW-0560">Oxidoreductase</keyword>
<organism evidence="9 10">
    <name type="scientific">Candidatus Uhrbacteria bacterium CG_4_9_14_3_um_filter_41_35</name>
    <dbReference type="NCBI Taxonomy" id="1975034"/>
    <lineage>
        <taxon>Bacteria</taxon>
        <taxon>Candidatus Uhriibacteriota</taxon>
    </lineage>
</organism>
<dbReference type="GO" id="GO:0030091">
    <property type="term" value="P:protein repair"/>
    <property type="evidence" value="ECO:0007669"/>
    <property type="project" value="InterPro"/>
</dbReference>
<evidence type="ECO:0000256" key="3">
    <source>
        <dbReference type="ARBA" id="ARBA00012499"/>
    </source>
</evidence>
<dbReference type="EMBL" id="PFWT01000009">
    <property type="protein sequence ID" value="PJA46515.1"/>
    <property type="molecule type" value="Genomic_DNA"/>
</dbReference>
<dbReference type="PROSITE" id="PS51790">
    <property type="entry name" value="MSRB"/>
    <property type="match status" value="1"/>
</dbReference>
<evidence type="ECO:0000256" key="1">
    <source>
        <dbReference type="ARBA" id="ARBA00001947"/>
    </source>
</evidence>
<dbReference type="Gene3D" id="2.170.150.20">
    <property type="entry name" value="Peptide methionine sulfoxide reductase"/>
    <property type="match status" value="1"/>
</dbReference>
<dbReference type="GO" id="GO:0006979">
    <property type="term" value="P:response to oxidative stress"/>
    <property type="evidence" value="ECO:0007669"/>
    <property type="project" value="InterPro"/>
</dbReference>
<dbReference type="AlphaFoldDB" id="A0A2M7XF81"/>
<comment type="caution">
    <text evidence="9">The sequence shown here is derived from an EMBL/GenBank/DDBJ whole genome shotgun (WGS) entry which is preliminary data.</text>
</comment>
<dbReference type="NCBIfam" id="TIGR00357">
    <property type="entry name" value="peptide-methionine (R)-S-oxide reductase MsrB"/>
    <property type="match status" value="1"/>
</dbReference>
<name>A0A2M7XF81_9BACT</name>
<evidence type="ECO:0000313" key="9">
    <source>
        <dbReference type="EMBL" id="PJA46515.1"/>
    </source>
</evidence>
<keyword evidence="5" id="KW-0862">Zinc</keyword>
<proteinExistence type="inferred from homology"/>
<evidence type="ECO:0000259" key="8">
    <source>
        <dbReference type="PROSITE" id="PS51790"/>
    </source>
</evidence>
<dbReference type="EC" id="1.8.4.12" evidence="3"/>
<evidence type="ECO:0000256" key="6">
    <source>
        <dbReference type="ARBA" id="ARBA00023002"/>
    </source>
</evidence>
<sequence length="134" mass="15239">MKKPHYTDEYFKKRLTEEQYKILRAHETEPAFSGEYLNFDASGRYNCAGCGQPVFESTTKFHSGSGWPSFYDVFQAGNIGFRKDTALGIERVEAFCNHCGSHLGHVFDDGPKPTGKRYCVNSLALKFEPRKTKI</sequence>
<gene>
    <name evidence="9" type="primary">msrB</name>
    <name evidence="9" type="ORF">CO173_01995</name>
</gene>
<dbReference type="GO" id="GO:0033743">
    <property type="term" value="F:peptide-methionine (R)-S-oxide reductase activity"/>
    <property type="evidence" value="ECO:0007669"/>
    <property type="project" value="UniProtKB-EC"/>
</dbReference>
<feature type="domain" description="MsrB" evidence="8">
    <location>
        <begin position="8"/>
        <end position="130"/>
    </location>
</feature>
<protein>
    <recommendedName>
        <fullName evidence="3">peptide-methionine (R)-S-oxide reductase</fullName>
        <ecNumber evidence="3">1.8.4.12</ecNumber>
    </recommendedName>
</protein>
<reference evidence="10" key="1">
    <citation type="submission" date="2017-09" db="EMBL/GenBank/DDBJ databases">
        <title>Depth-based differentiation of microbial function through sediment-hosted aquifers and enrichment of novel symbionts in the deep terrestrial subsurface.</title>
        <authorList>
            <person name="Probst A.J."/>
            <person name="Ladd B."/>
            <person name="Jarett J.K."/>
            <person name="Geller-Mcgrath D.E."/>
            <person name="Sieber C.M.K."/>
            <person name="Emerson J.B."/>
            <person name="Anantharaman K."/>
            <person name="Thomas B.C."/>
            <person name="Malmstrom R."/>
            <person name="Stieglmeier M."/>
            <person name="Klingl A."/>
            <person name="Woyke T."/>
            <person name="Ryan C.M."/>
            <person name="Banfield J.F."/>
        </authorList>
    </citation>
    <scope>NUCLEOTIDE SEQUENCE [LARGE SCALE GENOMIC DNA]</scope>
</reference>
<evidence type="ECO:0000256" key="5">
    <source>
        <dbReference type="ARBA" id="ARBA00022833"/>
    </source>
</evidence>
<dbReference type="Pfam" id="PF01641">
    <property type="entry name" value="SelR"/>
    <property type="match status" value="1"/>
</dbReference>
<dbReference type="InterPro" id="IPR028427">
    <property type="entry name" value="Met_Sox_Rdtase_MsrB"/>
</dbReference>